<comment type="caution">
    <text evidence="8">The sequence shown here is derived from an EMBL/GenBank/DDBJ whole genome shotgun (WGS) entry which is preliminary data.</text>
</comment>
<accession>A0A2S4V7Z2</accession>
<dbReference type="PANTHER" id="PTHR43884:SF1">
    <property type="entry name" value="SHORT_BRANCHED CHAIN SPECIFIC ACYL-COA DEHYDROGENASE, MITOCHONDRIAL"/>
    <property type="match status" value="1"/>
</dbReference>
<name>A0A2S4V7Z2_9BASI</name>
<feature type="domain" description="Acyl-CoA oxidase/dehydrogenase middle" evidence="6">
    <location>
        <begin position="119"/>
        <end position="173"/>
    </location>
</feature>
<keyword evidence="9" id="KW-1185">Reference proteome</keyword>
<dbReference type="VEuPathDB" id="FungiDB:PSTT_09579"/>
<dbReference type="InterPro" id="IPR006091">
    <property type="entry name" value="Acyl-CoA_Oxase/DH_mid-dom"/>
</dbReference>
<evidence type="ECO:0000256" key="5">
    <source>
        <dbReference type="SAM" id="MobiDB-lite"/>
    </source>
</evidence>
<evidence type="ECO:0000313" key="8">
    <source>
        <dbReference type="EMBL" id="POW05641.1"/>
    </source>
</evidence>
<evidence type="ECO:0000259" key="6">
    <source>
        <dbReference type="Pfam" id="PF02770"/>
    </source>
</evidence>
<feature type="domain" description="Acyl-CoA dehydrogenase/oxidase N-terminal" evidence="7">
    <location>
        <begin position="34"/>
        <end position="105"/>
    </location>
</feature>
<sequence>MPTNLSQRKLLSGHSLPLPSNNNNNTSPPSPDLAQRFAEEFVAPKIIKGLFDNGFMGIENSPEHGGSGAPFTSAILVIEELAQVDPSALYLSNTTIKNCCCEALLDEYIPDVSTSKVASFCLSEPGGGLDAFALATRAAKASIGRYIINGSKMWFTVSKEAEIFVIFSNLNPSKNHGNRNRLKKRENWVSKLLLRVL</sequence>
<evidence type="ECO:0000259" key="7">
    <source>
        <dbReference type="Pfam" id="PF02771"/>
    </source>
</evidence>
<keyword evidence="2" id="KW-0276">Fatty acid metabolism</keyword>
<dbReference type="Gene3D" id="2.40.110.10">
    <property type="entry name" value="Butyryl-CoA Dehydrogenase, subunit A, domain 2"/>
    <property type="match status" value="1"/>
</dbReference>
<organism evidence="8 9">
    <name type="scientific">Puccinia striiformis</name>
    <dbReference type="NCBI Taxonomy" id="27350"/>
    <lineage>
        <taxon>Eukaryota</taxon>
        <taxon>Fungi</taxon>
        <taxon>Dikarya</taxon>
        <taxon>Basidiomycota</taxon>
        <taxon>Pucciniomycotina</taxon>
        <taxon>Pucciniomycetes</taxon>
        <taxon>Pucciniales</taxon>
        <taxon>Pucciniaceae</taxon>
        <taxon>Puccinia</taxon>
    </lineage>
</organism>
<dbReference type="InterPro" id="IPR046373">
    <property type="entry name" value="Acyl-CoA_Oxase/DH_mid-dom_sf"/>
</dbReference>
<gene>
    <name evidence="8" type="ORF">PSTT_09579</name>
</gene>
<evidence type="ECO:0000256" key="3">
    <source>
        <dbReference type="ARBA" id="ARBA00023002"/>
    </source>
</evidence>
<dbReference type="InterPro" id="IPR013786">
    <property type="entry name" value="AcylCoA_DH/ox_N"/>
</dbReference>
<evidence type="ECO:0000256" key="4">
    <source>
        <dbReference type="ARBA" id="ARBA00023098"/>
    </source>
</evidence>
<proteinExistence type="predicted"/>
<keyword evidence="4" id="KW-0443">Lipid metabolism</keyword>
<dbReference type="Pfam" id="PF02771">
    <property type="entry name" value="Acyl-CoA_dh_N"/>
    <property type="match status" value="1"/>
</dbReference>
<dbReference type="Pfam" id="PF02770">
    <property type="entry name" value="Acyl-CoA_dh_M"/>
    <property type="match status" value="1"/>
</dbReference>
<feature type="compositionally biased region" description="Low complexity" evidence="5">
    <location>
        <begin position="10"/>
        <end position="27"/>
    </location>
</feature>
<dbReference type="GO" id="GO:0006631">
    <property type="term" value="P:fatty acid metabolic process"/>
    <property type="evidence" value="ECO:0007669"/>
    <property type="project" value="UniProtKB-KW"/>
</dbReference>
<reference evidence="8" key="1">
    <citation type="submission" date="2017-12" db="EMBL/GenBank/DDBJ databases">
        <title>Gene loss provides genomic basis for host adaptation in cereal stripe rust fungi.</title>
        <authorList>
            <person name="Xia C."/>
        </authorList>
    </citation>
    <scope>NUCLEOTIDE SEQUENCE [LARGE SCALE GENOMIC DNA]</scope>
    <source>
        <strain evidence="8">93-210</strain>
    </source>
</reference>
<evidence type="ECO:0000256" key="2">
    <source>
        <dbReference type="ARBA" id="ARBA00022832"/>
    </source>
</evidence>
<dbReference type="AlphaFoldDB" id="A0A2S4V7Z2"/>
<comment type="pathway">
    <text evidence="1">Lipid metabolism.</text>
</comment>
<evidence type="ECO:0000256" key="1">
    <source>
        <dbReference type="ARBA" id="ARBA00005189"/>
    </source>
</evidence>
<dbReference type="Proteomes" id="UP000239156">
    <property type="component" value="Unassembled WGS sequence"/>
</dbReference>
<dbReference type="InterPro" id="IPR009100">
    <property type="entry name" value="AcylCoA_DH/oxidase_NM_dom_sf"/>
</dbReference>
<dbReference type="VEuPathDB" id="FungiDB:PSHT_16322"/>
<evidence type="ECO:0008006" key="10">
    <source>
        <dbReference type="Google" id="ProtNLM"/>
    </source>
</evidence>
<feature type="region of interest" description="Disordered" evidence="5">
    <location>
        <begin position="1"/>
        <end position="33"/>
    </location>
</feature>
<dbReference type="Gene3D" id="1.10.540.10">
    <property type="entry name" value="Acyl-CoA dehydrogenase/oxidase, N-terminal domain"/>
    <property type="match status" value="1"/>
</dbReference>
<dbReference type="InterPro" id="IPR037069">
    <property type="entry name" value="AcylCoA_DH/ox_N_sf"/>
</dbReference>
<dbReference type="PANTHER" id="PTHR43884">
    <property type="entry name" value="ACYL-COA DEHYDROGENASE"/>
    <property type="match status" value="1"/>
</dbReference>
<keyword evidence="3" id="KW-0560">Oxidoreductase</keyword>
<evidence type="ECO:0000313" key="9">
    <source>
        <dbReference type="Proteomes" id="UP000239156"/>
    </source>
</evidence>
<dbReference type="GO" id="GO:0005739">
    <property type="term" value="C:mitochondrion"/>
    <property type="evidence" value="ECO:0007669"/>
    <property type="project" value="TreeGrafter"/>
</dbReference>
<dbReference type="EMBL" id="PKSL01000096">
    <property type="protein sequence ID" value="POW05641.1"/>
    <property type="molecule type" value="Genomic_DNA"/>
</dbReference>
<dbReference type="GO" id="GO:0050660">
    <property type="term" value="F:flavin adenine dinucleotide binding"/>
    <property type="evidence" value="ECO:0007669"/>
    <property type="project" value="InterPro"/>
</dbReference>
<protein>
    <recommendedName>
        <fullName evidence="10">Acyl-CoA dehydrogenase/oxidase N-terminal domain-containing protein</fullName>
    </recommendedName>
</protein>
<dbReference type="SUPFAM" id="SSF56645">
    <property type="entry name" value="Acyl-CoA dehydrogenase NM domain-like"/>
    <property type="match status" value="1"/>
</dbReference>
<dbReference type="GO" id="GO:0003995">
    <property type="term" value="F:acyl-CoA dehydrogenase activity"/>
    <property type="evidence" value="ECO:0007669"/>
    <property type="project" value="TreeGrafter"/>
</dbReference>